<keyword evidence="7 9" id="KW-1133">Transmembrane helix</keyword>
<evidence type="ECO:0000256" key="8">
    <source>
        <dbReference type="ARBA" id="ARBA00023136"/>
    </source>
</evidence>
<dbReference type="InterPro" id="IPR058781">
    <property type="entry name" value="HH_AprE-like"/>
</dbReference>
<dbReference type="InterPro" id="IPR058982">
    <property type="entry name" value="Beta-barrel_AprE"/>
</dbReference>
<feature type="domain" description="AprE-like long alpha-helical hairpin" evidence="11">
    <location>
        <begin position="105"/>
        <end position="289"/>
    </location>
</feature>
<evidence type="ECO:0000256" key="7">
    <source>
        <dbReference type="ARBA" id="ARBA00022989"/>
    </source>
</evidence>
<keyword evidence="14" id="KW-1185">Reference proteome</keyword>
<reference evidence="13" key="2">
    <citation type="submission" date="2020-09" db="EMBL/GenBank/DDBJ databases">
        <authorList>
            <person name="Sun Q."/>
            <person name="Zhou Y."/>
        </authorList>
    </citation>
    <scope>NUCLEOTIDE SEQUENCE</scope>
    <source>
        <strain evidence="13">CGMCC 1.12214</strain>
    </source>
</reference>
<protein>
    <recommendedName>
        <fullName evidence="9">Membrane fusion protein (MFP) family protein</fullName>
    </recommendedName>
</protein>
<dbReference type="InterPro" id="IPR010129">
    <property type="entry name" value="T1SS_HlyD"/>
</dbReference>
<evidence type="ECO:0000256" key="10">
    <source>
        <dbReference type="SAM" id="MobiDB-lite"/>
    </source>
</evidence>
<name>A0A917I4Q3_9HYPH</name>
<dbReference type="Gene3D" id="2.40.50.100">
    <property type="match status" value="1"/>
</dbReference>
<evidence type="ECO:0000256" key="9">
    <source>
        <dbReference type="RuleBase" id="RU365093"/>
    </source>
</evidence>
<keyword evidence="5 9" id="KW-0997">Cell inner membrane</keyword>
<comment type="similarity">
    <text evidence="2 9">Belongs to the membrane fusion protein (MFP) (TC 8.A.1) family.</text>
</comment>
<feature type="domain" description="AprE-like beta-barrel" evidence="12">
    <location>
        <begin position="332"/>
        <end position="416"/>
    </location>
</feature>
<evidence type="ECO:0000313" key="14">
    <source>
        <dbReference type="Proteomes" id="UP000603912"/>
    </source>
</evidence>
<dbReference type="PANTHER" id="PTHR30386">
    <property type="entry name" value="MEMBRANE FUSION SUBUNIT OF EMRAB-TOLC MULTIDRUG EFFLUX PUMP"/>
    <property type="match status" value="1"/>
</dbReference>
<dbReference type="InterPro" id="IPR050739">
    <property type="entry name" value="MFP"/>
</dbReference>
<organism evidence="13 14">
    <name type="scientific">Alsobacter metallidurans</name>
    <dbReference type="NCBI Taxonomy" id="340221"/>
    <lineage>
        <taxon>Bacteria</taxon>
        <taxon>Pseudomonadati</taxon>
        <taxon>Pseudomonadota</taxon>
        <taxon>Alphaproteobacteria</taxon>
        <taxon>Hyphomicrobiales</taxon>
        <taxon>Alsobacteraceae</taxon>
        <taxon>Alsobacter</taxon>
    </lineage>
</organism>
<dbReference type="AlphaFoldDB" id="A0A917I4Q3"/>
<feature type="transmembrane region" description="Helical" evidence="9">
    <location>
        <begin position="31"/>
        <end position="50"/>
    </location>
</feature>
<reference evidence="13" key="1">
    <citation type="journal article" date="2014" name="Int. J. Syst. Evol. Microbiol.">
        <title>Complete genome sequence of Corynebacterium casei LMG S-19264T (=DSM 44701T), isolated from a smear-ripened cheese.</title>
        <authorList>
            <consortium name="US DOE Joint Genome Institute (JGI-PGF)"/>
            <person name="Walter F."/>
            <person name="Albersmeier A."/>
            <person name="Kalinowski J."/>
            <person name="Ruckert C."/>
        </authorList>
    </citation>
    <scope>NUCLEOTIDE SEQUENCE</scope>
    <source>
        <strain evidence="13">CGMCC 1.12214</strain>
    </source>
</reference>
<dbReference type="EMBL" id="BMES01000001">
    <property type="protein sequence ID" value="GGH10766.1"/>
    <property type="molecule type" value="Genomic_DNA"/>
</dbReference>
<keyword evidence="3 9" id="KW-0813">Transport</keyword>
<evidence type="ECO:0000259" key="12">
    <source>
        <dbReference type="Pfam" id="PF26002"/>
    </source>
</evidence>
<proteinExistence type="inferred from homology"/>
<evidence type="ECO:0000256" key="3">
    <source>
        <dbReference type="ARBA" id="ARBA00022448"/>
    </source>
</evidence>
<feature type="region of interest" description="Disordered" evidence="10">
    <location>
        <begin position="1"/>
        <end position="20"/>
    </location>
</feature>
<dbReference type="PRINTS" id="PR01490">
    <property type="entry name" value="RTXTOXIND"/>
</dbReference>
<evidence type="ECO:0000256" key="2">
    <source>
        <dbReference type="ARBA" id="ARBA00009477"/>
    </source>
</evidence>
<gene>
    <name evidence="13" type="ORF">GCM10007036_07500</name>
</gene>
<comment type="caution">
    <text evidence="13">The sequence shown here is derived from an EMBL/GenBank/DDBJ whole genome shotgun (WGS) entry which is preliminary data.</text>
</comment>
<dbReference type="NCBIfam" id="TIGR01843">
    <property type="entry name" value="type_I_hlyD"/>
    <property type="match status" value="1"/>
</dbReference>
<keyword evidence="4 9" id="KW-1003">Cell membrane</keyword>
<evidence type="ECO:0000259" key="11">
    <source>
        <dbReference type="Pfam" id="PF25994"/>
    </source>
</evidence>
<dbReference type="GO" id="GO:0005886">
    <property type="term" value="C:plasma membrane"/>
    <property type="evidence" value="ECO:0007669"/>
    <property type="project" value="UniProtKB-SubCell"/>
</dbReference>
<sequence>MALTDSKQKTPAAAPLPFPRQTDRIAKGSQTIFVGASAVGLASFIAWASLTSLEKVTRGSGRVIPQLQNQTVQHFEGGILTEILVREGETVEKGAPLLRIENSFSRAELQQAKLEIMAREVKLARLAAEANGQPFTPPTGLDGPARTFAEREQTVYDSRRLTLNEQMAIVDEQSRQKQLELSELRSRWTNTVRERDLVNQRVKSLRRLTELGAVSSNDLLEGERALQQIESRMSDLSHEIPRTESALVELTRRRSETALRFASDAEKERSEVALQQAKLQESALALQDRSQRSDVISPMSGVVNKLYVSTVGGVVKSGEPLAVLVPVDSAIAVEARLSPSDRAEVWPGLPAIVKISAYDYSVYGGLKGRITEVSPDALQDERGQSYFRVRLEAESGGFGPDRPVVPGMTADVDILSGKRTILSTLLRPVRNLRDNALRQ</sequence>
<dbReference type="PANTHER" id="PTHR30386:SF26">
    <property type="entry name" value="TRANSPORT PROTEIN COMB"/>
    <property type="match status" value="1"/>
</dbReference>
<evidence type="ECO:0000256" key="4">
    <source>
        <dbReference type="ARBA" id="ARBA00022475"/>
    </source>
</evidence>
<dbReference type="Pfam" id="PF26002">
    <property type="entry name" value="Beta-barrel_AprE"/>
    <property type="match status" value="1"/>
</dbReference>
<dbReference type="Pfam" id="PF25994">
    <property type="entry name" value="HH_AprE"/>
    <property type="match status" value="1"/>
</dbReference>
<keyword evidence="8 9" id="KW-0472">Membrane</keyword>
<evidence type="ECO:0000313" key="13">
    <source>
        <dbReference type="EMBL" id="GGH10766.1"/>
    </source>
</evidence>
<dbReference type="SUPFAM" id="SSF111369">
    <property type="entry name" value="HlyD-like secretion proteins"/>
    <property type="match status" value="1"/>
</dbReference>
<dbReference type="Gene3D" id="2.40.30.170">
    <property type="match status" value="1"/>
</dbReference>
<accession>A0A917I4Q3</accession>
<evidence type="ECO:0000256" key="6">
    <source>
        <dbReference type="ARBA" id="ARBA00022692"/>
    </source>
</evidence>
<dbReference type="GO" id="GO:0015031">
    <property type="term" value="P:protein transport"/>
    <property type="evidence" value="ECO:0007669"/>
    <property type="project" value="InterPro"/>
</dbReference>
<comment type="subcellular location">
    <subcellularLocation>
        <location evidence="1 9">Cell inner membrane</location>
        <topology evidence="1 9">Single-pass membrane protein</topology>
    </subcellularLocation>
</comment>
<evidence type="ECO:0000256" key="1">
    <source>
        <dbReference type="ARBA" id="ARBA00004377"/>
    </source>
</evidence>
<dbReference type="Proteomes" id="UP000603912">
    <property type="component" value="Unassembled WGS sequence"/>
</dbReference>
<keyword evidence="6 9" id="KW-0812">Transmembrane</keyword>
<evidence type="ECO:0000256" key="5">
    <source>
        <dbReference type="ARBA" id="ARBA00022519"/>
    </source>
</evidence>